<feature type="transmembrane region" description="Helical" evidence="6">
    <location>
        <begin position="1261"/>
        <end position="1283"/>
    </location>
</feature>
<dbReference type="GO" id="GO:0046873">
    <property type="term" value="F:metal ion transmembrane transporter activity"/>
    <property type="evidence" value="ECO:0007669"/>
    <property type="project" value="InterPro"/>
</dbReference>
<feature type="compositionally biased region" description="Basic and acidic residues" evidence="5">
    <location>
        <begin position="74"/>
        <end position="83"/>
    </location>
</feature>
<feature type="compositionally biased region" description="Polar residues" evidence="5">
    <location>
        <begin position="108"/>
        <end position="120"/>
    </location>
</feature>
<dbReference type="Pfam" id="PF01544">
    <property type="entry name" value="CorA"/>
    <property type="match status" value="1"/>
</dbReference>
<evidence type="ECO:0000256" key="2">
    <source>
        <dbReference type="ARBA" id="ARBA00022692"/>
    </source>
</evidence>
<feature type="compositionally biased region" description="Polar residues" evidence="5">
    <location>
        <begin position="593"/>
        <end position="614"/>
    </location>
</feature>
<dbReference type="InterPro" id="IPR045863">
    <property type="entry name" value="CorA_TM1_TM2"/>
</dbReference>
<dbReference type="SUPFAM" id="SSF144083">
    <property type="entry name" value="Magnesium transport protein CorA, transmembrane region"/>
    <property type="match status" value="1"/>
</dbReference>
<comment type="subcellular location">
    <subcellularLocation>
        <location evidence="1">Membrane</location>
        <topology evidence="1">Multi-pass membrane protein</topology>
    </subcellularLocation>
</comment>
<accession>A0A9W9J3E5</accession>
<reference evidence="7" key="2">
    <citation type="journal article" date="2023" name="IMA Fungus">
        <title>Comparative genomic study of the Penicillium genus elucidates a diverse pangenome and 15 lateral gene transfer events.</title>
        <authorList>
            <person name="Petersen C."/>
            <person name="Sorensen T."/>
            <person name="Nielsen M.R."/>
            <person name="Sondergaard T.E."/>
            <person name="Sorensen J.L."/>
            <person name="Fitzpatrick D.A."/>
            <person name="Frisvad J.C."/>
            <person name="Nielsen K.L."/>
        </authorList>
    </citation>
    <scope>NUCLEOTIDE SEQUENCE</scope>
    <source>
        <strain evidence="7">IBT 16849</strain>
    </source>
</reference>
<reference evidence="7" key="1">
    <citation type="submission" date="2022-11" db="EMBL/GenBank/DDBJ databases">
        <authorList>
            <person name="Petersen C."/>
        </authorList>
    </citation>
    <scope>NUCLEOTIDE SEQUENCE</scope>
    <source>
        <strain evidence="7">IBT 16849</strain>
    </source>
</reference>
<evidence type="ECO:0000256" key="4">
    <source>
        <dbReference type="ARBA" id="ARBA00023136"/>
    </source>
</evidence>
<dbReference type="Gene3D" id="1.20.58.340">
    <property type="entry name" value="Magnesium transport protein CorA, transmembrane region"/>
    <property type="match status" value="1"/>
</dbReference>
<evidence type="ECO:0000313" key="7">
    <source>
        <dbReference type="EMBL" id="KAJ5189635.1"/>
    </source>
</evidence>
<feature type="compositionally biased region" description="Polar residues" evidence="5">
    <location>
        <begin position="1051"/>
        <end position="1070"/>
    </location>
</feature>
<dbReference type="InterPro" id="IPR002523">
    <property type="entry name" value="MgTranspt_CorA/ZnTranspt_ZntB"/>
</dbReference>
<keyword evidence="2 6" id="KW-0812">Transmembrane</keyword>
<keyword evidence="8" id="KW-1185">Reference proteome</keyword>
<proteinExistence type="predicted"/>
<organism evidence="7 8">
    <name type="scientific">Penicillium cf. griseofulvum</name>
    <dbReference type="NCBI Taxonomy" id="2972120"/>
    <lineage>
        <taxon>Eukaryota</taxon>
        <taxon>Fungi</taxon>
        <taxon>Dikarya</taxon>
        <taxon>Ascomycota</taxon>
        <taxon>Pezizomycotina</taxon>
        <taxon>Eurotiomycetes</taxon>
        <taxon>Eurotiomycetidae</taxon>
        <taxon>Eurotiales</taxon>
        <taxon>Aspergillaceae</taxon>
        <taxon>Penicillium</taxon>
    </lineage>
</organism>
<evidence type="ECO:0000256" key="3">
    <source>
        <dbReference type="ARBA" id="ARBA00022989"/>
    </source>
</evidence>
<dbReference type="EMBL" id="JAPQKP010000005">
    <property type="protein sequence ID" value="KAJ5189635.1"/>
    <property type="molecule type" value="Genomic_DNA"/>
</dbReference>
<feature type="compositionally biased region" description="Basic and acidic residues" evidence="5">
    <location>
        <begin position="10"/>
        <end position="20"/>
    </location>
</feature>
<feature type="region of interest" description="Disordered" evidence="5">
    <location>
        <begin position="579"/>
        <end position="632"/>
    </location>
</feature>
<evidence type="ECO:0000313" key="8">
    <source>
        <dbReference type="Proteomes" id="UP001150879"/>
    </source>
</evidence>
<gene>
    <name evidence="7" type="ORF">N7472_008649</name>
</gene>
<sequence>MTTSISFDSTRPHASDRSFSDEEDSPEDRVGVLSESDIDPVDTDYDKSPHSPSLEGAPRIDSSSKRRRKSVPRQNKEPRRAFVEDFDEDAVHEDGEDEVESSDGHYSPSANTDTEYSSSELPDRNSRSMTSNNPRTWRPTTTNHSPSYSPEMRRSGWPSPGRQHRVRARSKHVKNNYVPPVYVEDASSNLSVTVTLRPTNGERWTNMAHPMAQPWMQAKSELAHGSRTEYLAIRAADHYADDVGDSMITLVCYEEDTPKQNELVQMRWLHLQQADSDSQIFEDLILHCPHVDTGLKSVALALLRDRRHPSGHSPLKGMPREYISRYDYRDNLGVWNEQSVTFMKVPFFTMKKKFKPVPGQTTSSSAVPLRYHTYMDNGLVDCDFWTSNTRSPVIGADSGDELYVTYLSCLLLGSGTIVTCGDISASDILASSITIDKISKTAKQPCAIRIVDPESRHFYLVIELPLPYFEFMKHASNVVRLPNEETSHANFKLFTEDHDLLVPERWVDLMEREDLDNLQLLLIRDEEYSEESDNSGPEPRTARTHRSNQKVFKGGNNTTGKVVNDVQNMIPPKHYIIDSSSETEDFGGDRADQVQQTTTDKLTGKSSSVGSETGSHAKHEASSFPKAEGQRDRAVHFVDDTHVCRSMDTTPVENAGSLSPPPPPRASLIIHPFFTWNAVSYSTGRTSDGQSHVKVYNLLNQIDKSMARKRQRIERYLYRRGFECTLQELERRHPYLKSTLSNSVSDQIFEAKTGVLRDVLAGTKRHADGVKGEGFHPLLKEDRNIDAIHHPSKWEDVVNNDLRPLFTLSRAVARTFVPADMEVVQRCWKKLWGSLDRILRCIEIHYKLSNESTKYVVNSRMLNNFAVLGNTEEAVLNCTDCKEGICYNDLQTALDHLHEKHSQCQSCNKPKRLFDDPCTVWVKATMIGRKRKVFNSLFSKLVRVREFVQYLEILQRYAMDLQLSVQYSGDDGIGQNITSRLPFLPSTLVRGFEEFLLSTISLAHHLSRSGSIGRASALERPLKLPLGLRRHERSREPSLYQKPDSSVHAGSRNSHTQASSHGVSGPSVSNTRDAIVTQSSSMGKATSCLKQARRDLVLLSTTTSRAGGVNSTSISSEFLLAVMLANLNSHVSGKKTDLIQMYSRRMMRIANQTTQNPQRRLFLELYGLEDDMYAIRGVLFQQWAAISNYDRLLDPNSYRVTTKARRTLYEVERDFIQKEQIRLEDRTLDVNGFLNGAAYYRNRIRQHIEILEEGHGKAIRVFTFVTVFFLPLSFCSSFMGMNTADIRDTKFDQTIFWEIAIPSTIVILTLAFLYGYKWDNIYEWFIEWQEERMAKKQARKLAEKYGEGDERPRWRVLGEKLKMGERGSVRPGKDWRYVSGVAV</sequence>
<dbReference type="GO" id="GO:0016020">
    <property type="term" value="C:membrane"/>
    <property type="evidence" value="ECO:0007669"/>
    <property type="project" value="UniProtKB-SubCell"/>
</dbReference>
<comment type="caution">
    <text evidence="7">The sequence shown here is derived from an EMBL/GenBank/DDBJ whole genome shotgun (WGS) entry which is preliminary data.</text>
</comment>
<feature type="region of interest" description="Disordered" evidence="5">
    <location>
        <begin position="1"/>
        <end position="169"/>
    </location>
</feature>
<evidence type="ECO:0000256" key="1">
    <source>
        <dbReference type="ARBA" id="ARBA00004141"/>
    </source>
</evidence>
<feature type="compositionally biased region" description="Acidic residues" evidence="5">
    <location>
        <begin position="84"/>
        <end position="101"/>
    </location>
</feature>
<feature type="region of interest" description="Disordered" evidence="5">
    <location>
        <begin position="527"/>
        <end position="564"/>
    </location>
</feature>
<feature type="compositionally biased region" description="Polar residues" evidence="5">
    <location>
        <begin position="555"/>
        <end position="564"/>
    </location>
</feature>
<protein>
    <submittedName>
        <fullName evidence="7">Mg2+ transporter protein CorA-like/Zinc transport protein ZntB</fullName>
    </submittedName>
</protein>
<evidence type="ECO:0000256" key="5">
    <source>
        <dbReference type="SAM" id="MobiDB-lite"/>
    </source>
</evidence>
<dbReference type="Proteomes" id="UP001150879">
    <property type="component" value="Unassembled WGS sequence"/>
</dbReference>
<evidence type="ECO:0000256" key="6">
    <source>
        <dbReference type="SAM" id="Phobius"/>
    </source>
</evidence>
<feature type="transmembrane region" description="Helical" evidence="6">
    <location>
        <begin position="1295"/>
        <end position="1316"/>
    </location>
</feature>
<feature type="compositionally biased region" description="Low complexity" evidence="5">
    <location>
        <begin position="130"/>
        <end position="143"/>
    </location>
</feature>
<keyword evidence="4 6" id="KW-0472">Membrane</keyword>
<feature type="region of interest" description="Disordered" evidence="5">
    <location>
        <begin position="1032"/>
        <end position="1070"/>
    </location>
</feature>
<name>A0A9W9J3E5_9EURO</name>
<keyword evidence="3 6" id="KW-1133">Transmembrane helix</keyword>